<comment type="caution">
    <text evidence="1">The sequence shown here is derived from an EMBL/GenBank/DDBJ whole genome shotgun (WGS) entry which is preliminary data.</text>
</comment>
<sequence>MRALSDTLARWGVTGVTDATPDYTTSDVENLSAAVASGELRQRLHC</sequence>
<protein>
    <submittedName>
        <fullName evidence="1">Amidohydrolase</fullName>
    </submittedName>
</protein>
<dbReference type="Proteomes" id="UP000315759">
    <property type="component" value="Unassembled WGS sequence"/>
</dbReference>
<organism evidence="1 2">
    <name type="scientific">Mycolicibacterium hodleri</name>
    <dbReference type="NCBI Taxonomy" id="49897"/>
    <lineage>
        <taxon>Bacteria</taxon>
        <taxon>Bacillati</taxon>
        <taxon>Actinomycetota</taxon>
        <taxon>Actinomycetes</taxon>
        <taxon>Mycobacteriales</taxon>
        <taxon>Mycobacteriaceae</taxon>
        <taxon>Mycolicibacterium</taxon>
    </lineage>
</organism>
<feature type="non-terminal residue" evidence="1">
    <location>
        <position position="46"/>
    </location>
</feature>
<reference evidence="1 2" key="1">
    <citation type="submission" date="2018-10" db="EMBL/GenBank/DDBJ databases">
        <title>Draft genome of Mycobacterium hodleri strain B.</title>
        <authorList>
            <person name="Amande T.J."/>
            <person name="Mcgenity T.J."/>
        </authorList>
    </citation>
    <scope>NUCLEOTIDE SEQUENCE [LARGE SCALE GENOMIC DNA]</scope>
    <source>
        <strain evidence="1 2">B</strain>
    </source>
</reference>
<name>A0A544VQD4_9MYCO</name>
<evidence type="ECO:0000313" key="2">
    <source>
        <dbReference type="Proteomes" id="UP000315759"/>
    </source>
</evidence>
<proteinExistence type="predicted"/>
<dbReference type="AlphaFoldDB" id="A0A544VQD4"/>
<accession>A0A544VQD4</accession>
<dbReference type="GO" id="GO:0016787">
    <property type="term" value="F:hydrolase activity"/>
    <property type="evidence" value="ECO:0007669"/>
    <property type="project" value="UniProtKB-KW"/>
</dbReference>
<keyword evidence="2" id="KW-1185">Reference proteome</keyword>
<evidence type="ECO:0000313" key="1">
    <source>
        <dbReference type="EMBL" id="TQR82199.1"/>
    </source>
</evidence>
<keyword evidence="1" id="KW-0378">Hydrolase</keyword>
<dbReference type="EMBL" id="VIFX01000117">
    <property type="protein sequence ID" value="TQR82199.1"/>
    <property type="molecule type" value="Genomic_DNA"/>
</dbReference>
<gene>
    <name evidence="1" type="ORF">D8S82_33370</name>
</gene>